<protein>
    <recommendedName>
        <fullName evidence="2">DUF4283 domain-containing protein</fullName>
    </recommendedName>
</protein>
<sequence>MVYTKIEKEDVVSKISYWESAVACYVLGASPLLSVLNGFIKRIWAEVSIEKIVRLRNGIVLVRFDSEQTRDEVIQHACYHFVSKPFIVKPQHKNIQQEKIEQVQVIHVTKQTIHSRVRHYHSNDSLLLTVVYGDNKEKISLGLPQLCSICKYRAMAHVWRFQSLAAPG</sequence>
<dbReference type="OrthoDB" id="851886at2759"/>
<keyword evidence="1" id="KW-0472">Membrane</keyword>
<dbReference type="EMBL" id="JAKOGI010000281">
    <property type="protein sequence ID" value="KAJ8437767.1"/>
    <property type="molecule type" value="Genomic_DNA"/>
</dbReference>
<evidence type="ECO:0000256" key="1">
    <source>
        <dbReference type="SAM" id="Phobius"/>
    </source>
</evidence>
<dbReference type="AlphaFoldDB" id="A0A9Q1K6W8"/>
<gene>
    <name evidence="3" type="ORF">Cgig2_024071</name>
</gene>
<keyword evidence="4" id="KW-1185">Reference proteome</keyword>
<feature type="transmembrane region" description="Helical" evidence="1">
    <location>
        <begin position="20"/>
        <end position="40"/>
    </location>
</feature>
<organism evidence="3 4">
    <name type="scientific">Carnegiea gigantea</name>
    <dbReference type="NCBI Taxonomy" id="171969"/>
    <lineage>
        <taxon>Eukaryota</taxon>
        <taxon>Viridiplantae</taxon>
        <taxon>Streptophyta</taxon>
        <taxon>Embryophyta</taxon>
        <taxon>Tracheophyta</taxon>
        <taxon>Spermatophyta</taxon>
        <taxon>Magnoliopsida</taxon>
        <taxon>eudicotyledons</taxon>
        <taxon>Gunneridae</taxon>
        <taxon>Pentapetalae</taxon>
        <taxon>Caryophyllales</taxon>
        <taxon>Cactineae</taxon>
        <taxon>Cactaceae</taxon>
        <taxon>Cactoideae</taxon>
        <taxon>Echinocereeae</taxon>
        <taxon>Carnegiea</taxon>
    </lineage>
</organism>
<dbReference type="PANTHER" id="PTHR33233:SF17">
    <property type="entry name" value="DUF4283 DOMAIN-CONTAINING PROTEIN"/>
    <property type="match status" value="1"/>
</dbReference>
<evidence type="ECO:0000313" key="3">
    <source>
        <dbReference type="EMBL" id="KAJ8437767.1"/>
    </source>
</evidence>
<proteinExistence type="predicted"/>
<dbReference type="Proteomes" id="UP001153076">
    <property type="component" value="Unassembled WGS sequence"/>
</dbReference>
<evidence type="ECO:0000259" key="2">
    <source>
        <dbReference type="Pfam" id="PF14111"/>
    </source>
</evidence>
<reference evidence="3" key="1">
    <citation type="submission" date="2022-04" db="EMBL/GenBank/DDBJ databases">
        <title>Carnegiea gigantea Genome sequencing and assembly v2.</title>
        <authorList>
            <person name="Copetti D."/>
            <person name="Sanderson M.J."/>
            <person name="Burquez A."/>
            <person name="Wojciechowski M.F."/>
        </authorList>
    </citation>
    <scope>NUCLEOTIDE SEQUENCE</scope>
    <source>
        <strain evidence="3">SGP5-SGP5p</strain>
        <tissue evidence="3">Aerial part</tissue>
    </source>
</reference>
<keyword evidence="1" id="KW-1133">Transmembrane helix</keyword>
<dbReference type="InterPro" id="IPR025558">
    <property type="entry name" value="DUF4283"/>
</dbReference>
<name>A0A9Q1K6W8_9CARY</name>
<comment type="caution">
    <text evidence="3">The sequence shown here is derived from an EMBL/GenBank/DDBJ whole genome shotgun (WGS) entry which is preliminary data.</text>
</comment>
<accession>A0A9Q1K6W8</accession>
<keyword evidence="1" id="KW-0812">Transmembrane</keyword>
<dbReference type="PANTHER" id="PTHR33233">
    <property type="entry name" value="ENDONUCLEASE/EXONUCLEASE/PHOSPHATASE"/>
    <property type="match status" value="1"/>
</dbReference>
<evidence type="ECO:0000313" key="4">
    <source>
        <dbReference type="Proteomes" id="UP001153076"/>
    </source>
</evidence>
<dbReference type="Pfam" id="PF14111">
    <property type="entry name" value="DUF4283"/>
    <property type="match status" value="1"/>
</dbReference>
<feature type="domain" description="DUF4283" evidence="2">
    <location>
        <begin position="18"/>
        <end position="94"/>
    </location>
</feature>